<name>A0A383CHB3_9ZZZZ</name>
<dbReference type="InterPro" id="IPR011042">
    <property type="entry name" value="6-blade_b-propeller_TolB-like"/>
</dbReference>
<reference evidence="2" key="1">
    <citation type="submission" date="2018-05" db="EMBL/GenBank/DDBJ databases">
        <authorList>
            <person name="Lanie J.A."/>
            <person name="Ng W.-L."/>
            <person name="Kazmierczak K.M."/>
            <person name="Andrzejewski T.M."/>
            <person name="Davidsen T.M."/>
            <person name="Wayne K.J."/>
            <person name="Tettelin H."/>
            <person name="Glass J.I."/>
            <person name="Rusch D."/>
            <person name="Podicherti R."/>
            <person name="Tsui H.-C.T."/>
            <person name="Winkler M.E."/>
        </authorList>
    </citation>
    <scope>NUCLEOTIDE SEQUENCE</scope>
</reference>
<organism evidence="2">
    <name type="scientific">marine metagenome</name>
    <dbReference type="NCBI Taxonomy" id="408172"/>
    <lineage>
        <taxon>unclassified sequences</taxon>
        <taxon>metagenomes</taxon>
        <taxon>ecological metagenomes</taxon>
    </lineage>
</organism>
<dbReference type="Gene3D" id="2.120.10.30">
    <property type="entry name" value="TolB, C-terminal domain"/>
    <property type="match status" value="1"/>
</dbReference>
<dbReference type="InterPro" id="IPR011659">
    <property type="entry name" value="WD40"/>
</dbReference>
<feature type="non-terminal residue" evidence="2">
    <location>
        <position position="1"/>
    </location>
</feature>
<dbReference type="SUPFAM" id="SSF82171">
    <property type="entry name" value="DPP6 N-terminal domain-like"/>
    <property type="match status" value="1"/>
</dbReference>
<evidence type="ECO:0000256" key="1">
    <source>
        <dbReference type="ARBA" id="ARBA00009820"/>
    </source>
</evidence>
<protein>
    <submittedName>
        <fullName evidence="2">Uncharacterized protein</fullName>
    </submittedName>
</protein>
<proteinExistence type="inferred from homology"/>
<sequence length="241" mass="26085">VTRDDQESVASSDVLPGMSFTPDSTEVVVSYGGKIWRVPIAEGGEPVAVPFRVQTELDIGPELAFKYPVSNERQFTVRQIRDAIPSPGGTELAFAALDQLYVVSLPDGEPRRLTSLEVVEAQPTWSPDGEWVTFVTWSPDGGHLYKTRVDGTVEPTQLTTTAAIYQNPAWSPAGDRIVAIQGPSRAMQEAAGPFASGASQNIVSVPSDGGVWTMIAPTDGRREPHFTTDADRIFLYHPEDG</sequence>
<feature type="non-terminal residue" evidence="2">
    <location>
        <position position="241"/>
    </location>
</feature>
<dbReference type="PANTHER" id="PTHR36842">
    <property type="entry name" value="PROTEIN TOLB HOMOLOG"/>
    <property type="match status" value="1"/>
</dbReference>
<dbReference type="EMBL" id="UINC01208811">
    <property type="protein sequence ID" value="SVE31541.1"/>
    <property type="molecule type" value="Genomic_DNA"/>
</dbReference>
<comment type="similarity">
    <text evidence="1">Belongs to the TolB family.</text>
</comment>
<accession>A0A383CHB3</accession>
<gene>
    <name evidence="2" type="ORF">METZ01_LOCUS484395</name>
</gene>
<dbReference type="PANTHER" id="PTHR36842:SF1">
    <property type="entry name" value="PROTEIN TOLB"/>
    <property type="match status" value="1"/>
</dbReference>
<evidence type="ECO:0000313" key="2">
    <source>
        <dbReference type="EMBL" id="SVE31541.1"/>
    </source>
</evidence>
<dbReference type="AlphaFoldDB" id="A0A383CHB3"/>
<dbReference type="Pfam" id="PF07676">
    <property type="entry name" value="PD40"/>
    <property type="match status" value="1"/>
</dbReference>